<reference evidence="1" key="1">
    <citation type="submission" date="2016-10" db="EMBL/GenBank/DDBJ databases">
        <authorList>
            <person name="de Groot N.N."/>
        </authorList>
    </citation>
    <scope>NUCLEOTIDE SEQUENCE</scope>
</reference>
<evidence type="ECO:0008006" key="2">
    <source>
        <dbReference type="Google" id="ProtNLM"/>
    </source>
</evidence>
<evidence type="ECO:0000313" key="1">
    <source>
        <dbReference type="EMBL" id="SFV62082.1"/>
    </source>
</evidence>
<accession>A0A1W1C8P3</accession>
<sequence>MKKNIFIVLSLLTSSMFTACSTNGEKININRDIKTAVKDNGNHSSKTTSISNFRRDNQMFDSRYSDFDYPNLGYRNNQGLYYGYYDHNGYFYNNIYFEYDDRYRYEDRKNRCGPFSPDRRHIRVYRYHRDNNWNREHHYREPMEYVGDYYYYERNPNPRFRVIHPQHIEELNLGAGSYNNLSYQNHSDNQKK</sequence>
<name>A0A1W1C8P3_9ZZZZ</name>
<gene>
    <name evidence="1" type="ORF">MNB_SV-12-1547</name>
</gene>
<dbReference type="EMBL" id="FPHE01000111">
    <property type="protein sequence ID" value="SFV62082.1"/>
    <property type="molecule type" value="Genomic_DNA"/>
</dbReference>
<organism evidence="1">
    <name type="scientific">hydrothermal vent metagenome</name>
    <dbReference type="NCBI Taxonomy" id="652676"/>
    <lineage>
        <taxon>unclassified sequences</taxon>
        <taxon>metagenomes</taxon>
        <taxon>ecological metagenomes</taxon>
    </lineage>
</organism>
<dbReference type="PROSITE" id="PS51257">
    <property type="entry name" value="PROKAR_LIPOPROTEIN"/>
    <property type="match status" value="1"/>
</dbReference>
<protein>
    <recommendedName>
        <fullName evidence="2">Lipoprotein</fullName>
    </recommendedName>
</protein>
<proteinExistence type="predicted"/>
<dbReference type="AlphaFoldDB" id="A0A1W1C8P3"/>